<dbReference type="Proteomes" id="UP000887574">
    <property type="component" value="Unplaced"/>
</dbReference>
<reference evidence="2" key="1">
    <citation type="submission" date="2022-11" db="UniProtKB">
        <authorList>
            <consortium name="WormBaseParasite"/>
        </authorList>
    </citation>
    <scope>IDENTIFICATION</scope>
</reference>
<keyword evidence="1" id="KW-1185">Reference proteome</keyword>
<evidence type="ECO:0000313" key="1">
    <source>
        <dbReference type="Proteomes" id="UP000887574"/>
    </source>
</evidence>
<dbReference type="WBParaSite" id="jg13777">
    <property type="protein sequence ID" value="jg13777"/>
    <property type="gene ID" value="jg13777"/>
</dbReference>
<evidence type="ECO:0000313" key="2">
    <source>
        <dbReference type="WBParaSite" id="jg13777"/>
    </source>
</evidence>
<protein>
    <submittedName>
        <fullName evidence="2">Uncharacterized protein</fullName>
    </submittedName>
</protein>
<proteinExistence type="predicted"/>
<sequence>MIAVYLLEVQPFEWVVKADGLKIKVCGDLDIENVFCLETELPWEARSSPPLQLVDSSSLSKEEKDKCKEEELWDEEPNLPNMQCNVCQGEEANLFAGYRSGRQKTKHSKKVLCKDGCRSLDYDPQEVRSSYTIPDIKKQIKIEEVNVTDMLKPAVNSLLIAVVRQRIEIKALMEDVHHL</sequence>
<organism evidence="1 2">
    <name type="scientific">Ditylenchus dipsaci</name>
    <dbReference type="NCBI Taxonomy" id="166011"/>
    <lineage>
        <taxon>Eukaryota</taxon>
        <taxon>Metazoa</taxon>
        <taxon>Ecdysozoa</taxon>
        <taxon>Nematoda</taxon>
        <taxon>Chromadorea</taxon>
        <taxon>Rhabditida</taxon>
        <taxon>Tylenchina</taxon>
        <taxon>Tylenchomorpha</taxon>
        <taxon>Sphaerularioidea</taxon>
        <taxon>Anguinidae</taxon>
        <taxon>Anguininae</taxon>
        <taxon>Ditylenchus</taxon>
    </lineage>
</organism>
<dbReference type="AlphaFoldDB" id="A0A915CZE9"/>
<accession>A0A915CZE9</accession>
<name>A0A915CZE9_9BILA</name>